<evidence type="ECO:0000256" key="4">
    <source>
        <dbReference type="ARBA" id="ARBA00016856"/>
    </source>
</evidence>
<dbReference type="FunFam" id="1.10.10.1440:FF:000001">
    <property type="entry name" value="phosphorylated adapter RNA export protein-like"/>
    <property type="match status" value="1"/>
</dbReference>
<accession>A0A8J1XUT7</accession>
<evidence type="ECO:0000256" key="2">
    <source>
        <dbReference type="ARBA" id="ARBA00004496"/>
    </source>
</evidence>
<dbReference type="OrthoDB" id="20573at2759"/>
<dbReference type="AlphaFoldDB" id="A0A8J1XUT7"/>
<keyword evidence="5" id="KW-0813">Transport</keyword>
<comment type="similarity">
    <text evidence="3">Belongs to the PHAX family.</text>
</comment>
<keyword evidence="13" id="KW-1185">Reference proteome</keyword>
<keyword evidence="9" id="KW-0539">Nucleus</keyword>
<dbReference type="InterPro" id="IPR039047">
    <property type="entry name" value="PHAX"/>
</dbReference>
<evidence type="ECO:0000256" key="5">
    <source>
        <dbReference type="ARBA" id="ARBA00022448"/>
    </source>
</evidence>
<keyword evidence="7" id="KW-0694">RNA-binding</keyword>
<dbReference type="Proteomes" id="UP000749559">
    <property type="component" value="Unassembled WGS sequence"/>
</dbReference>
<feature type="region of interest" description="Disordered" evidence="11">
    <location>
        <begin position="373"/>
        <end position="477"/>
    </location>
</feature>
<comment type="caution">
    <text evidence="12">The sequence shown here is derived from an EMBL/GenBank/DDBJ whole genome shotgun (WGS) entry which is preliminary data.</text>
</comment>
<dbReference type="GO" id="GO:0006408">
    <property type="term" value="P:snRNA export from nucleus"/>
    <property type="evidence" value="ECO:0007669"/>
    <property type="project" value="InterPro"/>
</dbReference>
<dbReference type="InterPro" id="IPR038092">
    <property type="entry name" value="PHAX_RNA-binding_sf"/>
</dbReference>
<evidence type="ECO:0000256" key="3">
    <source>
        <dbReference type="ARBA" id="ARBA00006094"/>
    </source>
</evidence>
<dbReference type="GO" id="GO:0015031">
    <property type="term" value="P:protein transport"/>
    <property type="evidence" value="ECO:0007669"/>
    <property type="project" value="UniProtKB-KW"/>
</dbReference>
<feature type="compositionally biased region" description="Acidic residues" evidence="11">
    <location>
        <begin position="1"/>
        <end position="13"/>
    </location>
</feature>
<evidence type="ECO:0000256" key="6">
    <source>
        <dbReference type="ARBA" id="ARBA00022490"/>
    </source>
</evidence>
<feature type="region of interest" description="Disordered" evidence="11">
    <location>
        <begin position="183"/>
        <end position="246"/>
    </location>
</feature>
<organism evidence="12 13">
    <name type="scientific">Owenia fusiformis</name>
    <name type="common">Polychaete worm</name>
    <dbReference type="NCBI Taxonomy" id="6347"/>
    <lineage>
        <taxon>Eukaryota</taxon>
        <taxon>Metazoa</taxon>
        <taxon>Spiralia</taxon>
        <taxon>Lophotrochozoa</taxon>
        <taxon>Annelida</taxon>
        <taxon>Polychaeta</taxon>
        <taxon>Sedentaria</taxon>
        <taxon>Canalipalpata</taxon>
        <taxon>Sabellida</taxon>
        <taxon>Oweniida</taxon>
        <taxon>Oweniidae</taxon>
        <taxon>Owenia</taxon>
    </lineage>
</organism>
<comment type="subcellular location">
    <subcellularLocation>
        <location evidence="2">Cytoplasm</location>
    </subcellularLocation>
    <subcellularLocation>
        <location evidence="1">Nucleus</location>
    </subcellularLocation>
</comment>
<evidence type="ECO:0000256" key="10">
    <source>
        <dbReference type="ARBA" id="ARBA00030834"/>
    </source>
</evidence>
<feature type="compositionally biased region" description="Acidic residues" evidence="11">
    <location>
        <begin position="464"/>
        <end position="477"/>
    </location>
</feature>
<evidence type="ECO:0000313" key="12">
    <source>
        <dbReference type="EMBL" id="CAH1797096.1"/>
    </source>
</evidence>
<dbReference type="PANTHER" id="PTHR13135">
    <property type="entry name" value="CYTOSOLIC RESINIFERATOXIN BINDING PROTEIN RBP-26"/>
    <property type="match status" value="1"/>
</dbReference>
<dbReference type="PANTHER" id="PTHR13135:SF0">
    <property type="entry name" value="PHOSPHORYLATED ADAPTER RNA EXPORT PROTEIN"/>
    <property type="match status" value="1"/>
</dbReference>
<feature type="compositionally biased region" description="Polar residues" evidence="11">
    <location>
        <begin position="76"/>
        <end position="116"/>
    </location>
</feature>
<evidence type="ECO:0000256" key="7">
    <source>
        <dbReference type="ARBA" id="ARBA00022884"/>
    </source>
</evidence>
<dbReference type="EMBL" id="CAIIXF020000010">
    <property type="protein sequence ID" value="CAH1797096.1"/>
    <property type="molecule type" value="Genomic_DNA"/>
</dbReference>
<feature type="compositionally biased region" description="Basic and acidic residues" evidence="11">
    <location>
        <begin position="447"/>
        <end position="457"/>
    </location>
</feature>
<sequence length="477" mass="54091">MEDGEISGSDEEIGASTKAAQSFMTIQTNIPAKSPPNIPSYRAPQTNNSSSEDSDSNDSDEDDDGISFKRKKSSHSTRSMDFNSHSTFQNPILLHKQQNARNDFSNGNKTEVTSGSKGRRKNNIWGSVVQEQAVSSVLTSFGMDRNPSDDEERNVESYDYKSAKDDTRPDIEKIEVTPNDPFEQILKGSDQKDNEDEMPVDNIKPLPDAREKIEKSRARKRTVRDRLGQRTYDKHKPRDHLKATPEDPIEKVLEVILQRLDEKNEELFTNIMNCVGSKKALELLYLTEDVEESGGMMIMNGQRRRTPGGVYIQLLKSDKSVTKEMLDEIFACEKIQDRKRAQRRKQFRRKKQNTSQDSLMADLARYQRERERMKAKGHLGESNRPGSRSSRTSSTNSQEMENDDESDSIVKDSMYIRPIEPADVIKSANSNTDPLTGSKDTEEMESEINKGTEKDIIKPNAINESEDVELEDGECSD</sequence>
<feature type="compositionally biased region" description="Basic and acidic residues" evidence="11">
    <location>
        <begin position="224"/>
        <end position="246"/>
    </location>
</feature>
<feature type="compositionally biased region" description="Basic residues" evidence="11">
    <location>
        <begin position="341"/>
        <end position="352"/>
    </location>
</feature>
<evidence type="ECO:0000313" key="13">
    <source>
        <dbReference type="Proteomes" id="UP000749559"/>
    </source>
</evidence>
<feature type="compositionally biased region" description="Polar residues" evidence="11">
    <location>
        <begin position="18"/>
        <end position="31"/>
    </location>
</feature>
<evidence type="ECO:0000256" key="8">
    <source>
        <dbReference type="ARBA" id="ARBA00022927"/>
    </source>
</evidence>
<gene>
    <name evidence="12" type="ORF">OFUS_LOCUS21433</name>
</gene>
<dbReference type="Pfam" id="PF10258">
    <property type="entry name" value="PHAX_RNA-bd"/>
    <property type="match status" value="1"/>
</dbReference>
<dbReference type="GO" id="GO:0005737">
    <property type="term" value="C:cytoplasm"/>
    <property type="evidence" value="ECO:0007669"/>
    <property type="project" value="UniProtKB-SubCell"/>
</dbReference>
<evidence type="ECO:0000256" key="1">
    <source>
        <dbReference type="ARBA" id="ARBA00004123"/>
    </source>
</evidence>
<protein>
    <recommendedName>
        <fullName evidence="4">Phosphorylated adapter RNA export protein</fullName>
    </recommendedName>
    <alternativeName>
        <fullName evidence="10">RNA U small nuclear RNA export adapter protein</fullName>
    </alternativeName>
</protein>
<feature type="compositionally biased region" description="Acidic residues" evidence="11">
    <location>
        <begin position="52"/>
        <end position="65"/>
    </location>
</feature>
<name>A0A8J1XUT7_OWEFU</name>
<dbReference type="GO" id="GO:0005634">
    <property type="term" value="C:nucleus"/>
    <property type="evidence" value="ECO:0007669"/>
    <property type="project" value="UniProtKB-SubCell"/>
</dbReference>
<feature type="region of interest" description="Disordered" evidence="11">
    <location>
        <begin position="1"/>
        <end position="157"/>
    </location>
</feature>
<dbReference type="GO" id="GO:0003723">
    <property type="term" value="F:RNA binding"/>
    <property type="evidence" value="ECO:0007669"/>
    <property type="project" value="UniProtKB-KW"/>
</dbReference>
<reference evidence="12" key="1">
    <citation type="submission" date="2022-03" db="EMBL/GenBank/DDBJ databases">
        <authorList>
            <person name="Martin C."/>
        </authorList>
    </citation>
    <scope>NUCLEOTIDE SEQUENCE</scope>
</reference>
<evidence type="ECO:0000256" key="9">
    <source>
        <dbReference type="ARBA" id="ARBA00023242"/>
    </source>
</evidence>
<evidence type="ECO:0000256" key="11">
    <source>
        <dbReference type="SAM" id="MobiDB-lite"/>
    </source>
</evidence>
<feature type="compositionally biased region" description="Basic and acidic residues" evidence="11">
    <location>
        <begin position="207"/>
        <end position="216"/>
    </location>
</feature>
<keyword evidence="6" id="KW-0963">Cytoplasm</keyword>
<feature type="compositionally biased region" description="Polar residues" evidence="11">
    <location>
        <begin position="129"/>
        <end position="139"/>
    </location>
</feature>
<keyword evidence="8" id="KW-0653">Protein transport</keyword>
<proteinExistence type="inferred from homology"/>
<dbReference type="Gene3D" id="1.10.10.1440">
    <property type="entry name" value="PHAX RNA-binding domain"/>
    <property type="match status" value="1"/>
</dbReference>
<feature type="region of interest" description="Disordered" evidence="11">
    <location>
        <begin position="341"/>
        <end position="361"/>
    </location>
</feature>
<feature type="compositionally biased region" description="Low complexity" evidence="11">
    <location>
        <begin position="382"/>
        <end position="397"/>
    </location>
</feature>
<dbReference type="InterPro" id="IPR019385">
    <property type="entry name" value="PHAX_RNA-binding_domain"/>
</dbReference>